<feature type="signal peptide" evidence="3">
    <location>
        <begin position="1"/>
        <end position="19"/>
    </location>
</feature>
<organism evidence="5 6">
    <name type="scientific">Pseudomonas asiatica</name>
    <dbReference type="NCBI Taxonomy" id="2219225"/>
    <lineage>
        <taxon>Bacteria</taxon>
        <taxon>Pseudomonadati</taxon>
        <taxon>Pseudomonadota</taxon>
        <taxon>Gammaproteobacteria</taxon>
        <taxon>Pseudomonadales</taxon>
        <taxon>Pseudomonadaceae</taxon>
        <taxon>Pseudomonas</taxon>
    </lineage>
</organism>
<gene>
    <name evidence="5" type="ORF">NP554_10025</name>
</gene>
<feature type="chain" id="PRO_5040790411" evidence="3">
    <location>
        <begin position="20"/>
        <end position="460"/>
    </location>
</feature>
<dbReference type="Gene3D" id="3.40.140.10">
    <property type="entry name" value="Cytidine Deaminase, domain 2"/>
    <property type="match status" value="1"/>
</dbReference>
<comment type="caution">
    <text evidence="5">The sequence shown here is derived from an EMBL/GenBank/DDBJ whole genome shotgun (WGS) entry which is preliminary data.</text>
</comment>
<keyword evidence="1" id="KW-0479">Metal-binding</keyword>
<dbReference type="InterPro" id="IPR016193">
    <property type="entry name" value="Cytidine_deaminase-like"/>
</dbReference>
<dbReference type="SUPFAM" id="SSF53927">
    <property type="entry name" value="Cytidine deaminase-like"/>
    <property type="match status" value="1"/>
</dbReference>
<dbReference type="InterPro" id="IPR016192">
    <property type="entry name" value="APOBEC/CMP_deaminase_Zn-bd"/>
</dbReference>
<evidence type="ECO:0000256" key="2">
    <source>
        <dbReference type="ARBA" id="ARBA00022833"/>
    </source>
</evidence>
<dbReference type="GO" id="GO:0016787">
    <property type="term" value="F:hydrolase activity"/>
    <property type="evidence" value="ECO:0007669"/>
    <property type="project" value="InterPro"/>
</dbReference>
<evidence type="ECO:0000256" key="3">
    <source>
        <dbReference type="SAM" id="SignalP"/>
    </source>
</evidence>
<sequence length="460" mass="49717">MRKHWRFFVALIPSCQSMAAVSSEIPRRAQASMKANDFTQNAQQAVAIAANQALLASRQATFAVGGCIIENATGKVLVALHNRVLEPSASQAQPAYRLHDPTGHGERRLVDWYFDNQQRLALPPAHELTVITTLDPCAMCAGALLTAGFNVAVSALDTFAGINHDGRFEFPGLPAALRLRVQATWGYYAVGSPFDRDYVGPAQGPIYAGERIDAATMCLTRSLFEASVNHVHDESSNAGLPPSALKDPITLPSRSLVRQALAGLSPWSLRIKSADPRLPGIELAEPLVDTALAADTCNAVALLDPFGNLLACLGGDETRSPIRTAFMETTRSYAALRWNLMNHDDPQVRDEAHQHLTHPRYCTFVLLRFPDPAGSEAVMTLGAYGSTLERHTAPSFPSSLQYVLLPTGCTAKDVARLAQNLPPFYTSNAQVAPCQVLDPNLMQEVTTRLGQAQRSEPAAG</sequence>
<dbReference type="Pfam" id="PF00383">
    <property type="entry name" value="dCMP_cyt_deam_1"/>
    <property type="match status" value="1"/>
</dbReference>
<feature type="domain" description="CMP/dCMP-type deaminase" evidence="4">
    <location>
        <begin position="40"/>
        <end position="180"/>
    </location>
</feature>
<reference evidence="5" key="1">
    <citation type="submission" date="2022-07" db="EMBL/GenBank/DDBJ databases">
        <title>Multi-strain Analysis of Pseudomonas putida Reveals Metabolic and Genetic Diversity.</title>
        <authorList>
            <person name="Monk J.M."/>
        </authorList>
    </citation>
    <scope>NUCLEOTIDE SEQUENCE</scope>
    <source>
        <strain evidence="5">17633</strain>
    </source>
</reference>
<evidence type="ECO:0000259" key="4">
    <source>
        <dbReference type="PROSITE" id="PS51747"/>
    </source>
</evidence>
<evidence type="ECO:0000313" key="6">
    <source>
        <dbReference type="Proteomes" id="UP001150728"/>
    </source>
</evidence>
<dbReference type="EMBL" id="JANIAM010000006">
    <property type="protein sequence ID" value="MDD2112124.1"/>
    <property type="molecule type" value="Genomic_DNA"/>
</dbReference>
<dbReference type="GO" id="GO:0008270">
    <property type="term" value="F:zinc ion binding"/>
    <property type="evidence" value="ECO:0007669"/>
    <property type="project" value="InterPro"/>
</dbReference>
<accession>A0A9X4D8S1</accession>
<dbReference type="InterPro" id="IPR002125">
    <property type="entry name" value="CMP_dCMP_dom"/>
</dbReference>
<proteinExistence type="predicted"/>
<dbReference type="AlphaFoldDB" id="A0A9X4D8S1"/>
<keyword evidence="3" id="KW-0732">Signal</keyword>
<name>A0A9X4D8S1_9PSED</name>
<evidence type="ECO:0000256" key="1">
    <source>
        <dbReference type="ARBA" id="ARBA00022723"/>
    </source>
</evidence>
<protein>
    <submittedName>
        <fullName evidence="5">Nucleoside deaminase</fullName>
    </submittedName>
</protein>
<dbReference type="PROSITE" id="PS51747">
    <property type="entry name" value="CYT_DCMP_DEAMINASES_2"/>
    <property type="match status" value="1"/>
</dbReference>
<keyword evidence="2" id="KW-0862">Zinc</keyword>
<dbReference type="Proteomes" id="UP001150728">
    <property type="component" value="Unassembled WGS sequence"/>
</dbReference>
<dbReference type="PROSITE" id="PS00903">
    <property type="entry name" value="CYT_DCMP_DEAMINASES_1"/>
    <property type="match status" value="1"/>
</dbReference>
<evidence type="ECO:0000313" key="5">
    <source>
        <dbReference type="EMBL" id="MDD2112124.1"/>
    </source>
</evidence>